<feature type="region of interest" description="Disordered" evidence="1">
    <location>
        <begin position="98"/>
        <end position="126"/>
    </location>
</feature>
<evidence type="ECO:0000256" key="1">
    <source>
        <dbReference type="SAM" id="MobiDB-lite"/>
    </source>
</evidence>
<reference evidence="2" key="1">
    <citation type="journal article" date="2020" name="Stud. Mycol.">
        <title>101 Dothideomycetes genomes: a test case for predicting lifestyles and emergence of pathogens.</title>
        <authorList>
            <person name="Haridas S."/>
            <person name="Albert R."/>
            <person name="Binder M."/>
            <person name="Bloem J."/>
            <person name="Labutti K."/>
            <person name="Salamov A."/>
            <person name="Andreopoulos B."/>
            <person name="Baker S."/>
            <person name="Barry K."/>
            <person name="Bills G."/>
            <person name="Bluhm B."/>
            <person name="Cannon C."/>
            <person name="Castanera R."/>
            <person name="Culley D."/>
            <person name="Daum C."/>
            <person name="Ezra D."/>
            <person name="Gonzalez J."/>
            <person name="Henrissat B."/>
            <person name="Kuo A."/>
            <person name="Liang C."/>
            <person name="Lipzen A."/>
            <person name="Lutzoni F."/>
            <person name="Magnuson J."/>
            <person name="Mondo S."/>
            <person name="Nolan M."/>
            <person name="Ohm R."/>
            <person name="Pangilinan J."/>
            <person name="Park H.-J."/>
            <person name="Ramirez L."/>
            <person name="Alfaro M."/>
            <person name="Sun H."/>
            <person name="Tritt A."/>
            <person name="Yoshinaga Y."/>
            <person name="Zwiers L.-H."/>
            <person name="Turgeon B."/>
            <person name="Goodwin S."/>
            <person name="Spatafora J."/>
            <person name="Crous P."/>
            <person name="Grigoriev I."/>
        </authorList>
    </citation>
    <scope>NUCLEOTIDE SEQUENCE</scope>
    <source>
        <strain evidence="2">CBS 113979</strain>
    </source>
</reference>
<accession>A0A6G1HE75</accession>
<dbReference type="AlphaFoldDB" id="A0A6G1HE75"/>
<feature type="region of interest" description="Disordered" evidence="1">
    <location>
        <begin position="62"/>
        <end position="83"/>
    </location>
</feature>
<gene>
    <name evidence="2" type="ORF">K402DRAFT_400219</name>
</gene>
<dbReference type="Proteomes" id="UP000800041">
    <property type="component" value="Unassembled WGS sequence"/>
</dbReference>
<evidence type="ECO:0000313" key="3">
    <source>
        <dbReference type="Proteomes" id="UP000800041"/>
    </source>
</evidence>
<name>A0A6G1HE75_9PEZI</name>
<sequence>MGRIPWAPMIAGGAGIAIAINGSTTERLITASSRANSVSVSRSAQSNRNVQFLTLIHFRPANIKTNTPPEEPPEQVHSNPNISEPASWWKLASSWSRNHNLNSGDRRVDREGSTIVPRPPEPSDQK</sequence>
<organism evidence="2 3">
    <name type="scientific">Aulographum hederae CBS 113979</name>
    <dbReference type="NCBI Taxonomy" id="1176131"/>
    <lineage>
        <taxon>Eukaryota</taxon>
        <taxon>Fungi</taxon>
        <taxon>Dikarya</taxon>
        <taxon>Ascomycota</taxon>
        <taxon>Pezizomycotina</taxon>
        <taxon>Dothideomycetes</taxon>
        <taxon>Pleosporomycetidae</taxon>
        <taxon>Aulographales</taxon>
        <taxon>Aulographaceae</taxon>
    </lineage>
</organism>
<protein>
    <submittedName>
        <fullName evidence="2">Uncharacterized protein</fullName>
    </submittedName>
</protein>
<evidence type="ECO:0000313" key="2">
    <source>
        <dbReference type="EMBL" id="KAF1991483.1"/>
    </source>
</evidence>
<proteinExistence type="predicted"/>
<keyword evidence="3" id="KW-1185">Reference proteome</keyword>
<dbReference type="EMBL" id="ML977139">
    <property type="protein sequence ID" value="KAF1991483.1"/>
    <property type="molecule type" value="Genomic_DNA"/>
</dbReference>